<keyword evidence="8" id="KW-1185">Reference proteome</keyword>
<comment type="similarity">
    <text evidence="1 4">Belongs to the D-isomer specific 2-hydroxyacid dehydrogenase family.</text>
</comment>
<evidence type="ECO:0000313" key="8">
    <source>
        <dbReference type="Proteomes" id="UP001214441"/>
    </source>
</evidence>
<feature type="domain" description="D-isomer specific 2-hydroxyacid dehydrogenase catalytic" evidence="5">
    <location>
        <begin position="62"/>
        <end position="346"/>
    </location>
</feature>
<evidence type="ECO:0000256" key="2">
    <source>
        <dbReference type="ARBA" id="ARBA00023002"/>
    </source>
</evidence>
<dbReference type="Proteomes" id="UP001214441">
    <property type="component" value="Unassembled WGS sequence"/>
</dbReference>
<evidence type="ECO:0000259" key="5">
    <source>
        <dbReference type="Pfam" id="PF00389"/>
    </source>
</evidence>
<evidence type="ECO:0000313" key="7">
    <source>
        <dbReference type="EMBL" id="MDJ1133782.1"/>
    </source>
</evidence>
<dbReference type="PROSITE" id="PS00671">
    <property type="entry name" value="D_2_HYDROXYACID_DH_3"/>
    <property type="match status" value="1"/>
</dbReference>
<feature type="domain" description="D-isomer specific 2-hydroxyacid dehydrogenase NAD-binding" evidence="6">
    <location>
        <begin position="135"/>
        <end position="314"/>
    </location>
</feature>
<evidence type="ECO:0000256" key="3">
    <source>
        <dbReference type="ARBA" id="ARBA00023027"/>
    </source>
</evidence>
<comment type="caution">
    <text evidence="7">The sequence shown here is derived from an EMBL/GenBank/DDBJ whole genome shotgun (WGS) entry which is preliminary data.</text>
</comment>
<evidence type="ECO:0000256" key="1">
    <source>
        <dbReference type="ARBA" id="ARBA00005854"/>
    </source>
</evidence>
<dbReference type="InterPro" id="IPR006140">
    <property type="entry name" value="D-isomer_DH_NAD-bd"/>
</dbReference>
<dbReference type="EMBL" id="JANCPR020000016">
    <property type="protein sequence ID" value="MDJ1133782.1"/>
    <property type="molecule type" value="Genomic_DNA"/>
</dbReference>
<dbReference type="InterPro" id="IPR006139">
    <property type="entry name" value="D-isomer_2_OHA_DH_cat_dom"/>
</dbReference>
<dbReference type="RefSeq" id="WP_274040449.1">
    <property type="nucleotide sequence ID" value="NZ_JANCPR020000016.1"/>
</dbReference>
<dbReference type="CDD" id="cd12171">
    <property type="entry name" value="2-Hacid_dh_10"/>
    <property type="match status" value="1"/>
</dbReference>
<gene>
    <name evidence="7" type="ORF">NMN56_017775</name>
</gene>
<name>A0ABT6ZY55_9ACTN</name>
<dbReference type="Gene3D" id="3.40.50.720">
    <property type="entry name" value="NAD(P)-binding Rossmann-like Domain"/>
    <property type="match status" value="2"/>
</dbReference>
<dbReference type="PANTHER" id="PTHR42789:SF1">
    <property type="entry name" value="D-ISOMER SPECIFIC 2-HYDROXYACID DEHYDROGENASE FAMILY PROTEIN (AFU_ORTHOLOGUE AFUA_6G10090)"/>
    <property type="match status" value="1"/>
</dbReference>
<organism evidence="7 8">
    <name type="scientific">Streptomyces iconiensis</name>
    <dbReference type="NCBI Taxonomy" id="1384038"/>
    <lineage>
        <taxon>Bacteria</taxon>
        <taxon>Bacillati</taxon>
        <taxon>Actinomycetota</taxon>
        <taxon>Actinomycetes</taxon>
        <taxon>Kitasatosporales</taxon>
        <taxon>Streptomycetaceae</taxon>
        <taxon>Streptomyces</taxon>
    </lineage>
</organism>
<evidence type="ECO:0000256" key="4">
    <source>
        <dbReference type="RuleBase" id="RU003719"/>
    </source>
</evidence>
<dbReference type="SUPFAM" id="SSF51735">
    <property type="entry name" value="NAD(P)-binding Rossmann-fold domains"/>
    <property type="match status" value="1"/>
</dbReference>
<dbReference type="SUPFAM" id="SSF52283">
    <property type="entry name" value="Formate/glycerate dehydrogenase catalytic domain-like"/>
    <property type="match status" value="1"/>
</dbReference>
<reference evidence="7 8" key="1">
    <citation type="submission" date="2023-05" db="EMBL/GenBank/DDBJ databases">
        <title>Streptantibioticus silvisoli sp. nov., acidotolerant actinomycetes 1 from pine litter.</title>
        <authorList>
            <person name="Swiecimska M."/>
            <person name="Golinska P."/>
            <person name="Sangal V."/>
            <person name="Wachnowicz B."/>
            <person name="Goodfellow M."/>
        </authorList>
    </citation>
    <scope>NUCLEOTIDE SEQUENCE [LARGE SCALE GENOMIC DNA]</scope>
    <source>
        <strain evidence="7 8">DSM 42109</strain>
    </source>
</reference>
<proteinExistence type="inferred from homology"/>
<keyword evidence="2 4" id="KW-0560">Oxidoreductase</keyword>
<evidence type="ECO:0000259" key="6">
    <source>
        <dbReference type="Pfam" id="PF02826"/>
    </source>
</evidence>
<dbReference type="PANTHER" id="PTHR42789">
    <property type="entry name" value="D-ISOMER SPECIFIC 2-HYDROXYACID DEHYDROGENASE FAMILY PROTEIN (AFU_ORTHOLOGUE AFUA_6G10090)"/>
    <property type="match status" value="1"/>
</dbReference>
<accession>A0ABT6ZY55</accession>
<keyword evidence="3" id="KW-0520">NAD</keyword>
<dbReference type="Pfam" id="PF02826">
    <property type="entry name" value="2-Hacid_dh_C"/>
    <property type="match status" value="1"/>
</dbReference>
<dbReference type="InterPro" id="IPR029753">
    <property type="entry name" value="D-isomer_DH_CS"/>
</dbReference>
<dbReference type="InterPro" id="IPR050857">
    <property type="entry name" value="D-2-hydroxyacid_DH"/>
</dbReference>
<protein>
    <submittedName>
        <fullName evidence="7">2-hydroxyacid dehydrogenase</fullName>
    </submittedName>
</protein>
<sequence length="355" mass="37083">MTGTTGPTKVLASGDHFIAPQLFVDALKSAAPGLDLDFRTQTTPWPLTPFGPVGNVKEASGAEDELLEALGDAEIALVQMAPFTEKVIKAAPHLKLIAVARGGPVNVDVEAATRAGIPVTFTPGRNAAAAAEFAVGLMLAALRRIPNSDAELKNGVWRGDYYAYENTGVELDGTTVGLVGYGAIGSIVARVLRAFGSHVLVADPYTDPAKAAADGVELTSLDGLLRRSSVVSLHARVTPETRHMLNADNLKLLPKGAVLVNSARGELMDYAPLPGLLRSGQLGALAVDVYDIEPPPADWPLHSAPNVITTPHLAGATRQTADRAAAITAGEAARFLRDVPLRHVANPEALGGRES</sequence>
<dbReference type="Pfam" id="PF00389">
    <property type="entry name" value="2-Hacid_dh"/>
    <property type="match status" value="1"/>
</dbReference>
<dbReference type="InterPro" id="IPR036291">
    <property type="entry name" value="NAD(P)-bd_dom_sf"/>
</dbReference>